<accession>A0ABR0N469</accession>
<feature type="transmembrane region" description="Helical" evidence="1">
    <location>
        <begin position="12"/>
        <end position="30"/>
    </location>
</feature>
<comment type="caution">
    <text evidence="2">The sequence shown here is derived from an EMBL/GenBank/DDBJ whole genome shotgun (WGS) entry which is preliminary data.</text>
</comment>
<protein>
    <submittedName>
        <fullName evidence="2">Uncharacterized protein</fullName>
    </submittedName>
</protein>
<keyword evidence="3" id="KW-1185">Reference proteome</keyword>
<keyword evidence="1" id="KW-0812">Transmembrane</keyword>
<keyword evidence="1" id="KW-0472">Membrane</keyword>
<evidence type="ECO:0000256" key="1">
    <source>
        <dbReference type="SAM" id="Phobius"/>
    </source>
</evidence>
<reference evidence="2 3" key="1">
    <citation type="submission" date="2023-03" db="EMBL/GenBank/DDBJ databases">
        <title>WGS of Gossypium arboreum.</title>
        <authorList>
            <person name="Yu D."/>
        </authorList>
    </citation>
    <scope>NUCLEOTIDE SEQUENCE [LARGE SCALE GENOMIC DNA]</scope>
    <source>
        <tissue evidence="2">Leaf</tissue>
    </source>
</reference>
<organism evidence="2 3">
    <name type="scientific">Gossypium arboreum</name>
    <name type="common">Tree cotton</name>
    <name type="synonym">Gossypium nanking</name>
    <dbReference type="NCBI Taxonomy" id="29729"/>
    <lineage>
        <taxon>Eukaryota</taxon>
        <taxon>Viridiplantae</taxon>
        <taxon>Streptophyta</taxon>
        <taxon>Embryophyta</taxon>
        <taxon>Tracheophyta</taxon>
        <taxon>Spermatophyta</taxon>
        <taxon>Magnoliopsida</taxon>
        <taxon>eudicotyledons</taxon>
        <taxon>Gunneridae</taxon>
        <taxon>Pentapetalae</taxon>
        <taxon>rosids</taxon>
        <taxon>malvids</taxon>
        <taxon>Malvales</taxon>
        <taxon>Malvaceae</taxon>
        <taxon>Malvoideae</taxon>
        <taxon>Gossypium</taxon>
    </lineage>
</organism>
<dbReference type="EMBL" id="JARKNE010000011">
    <property type="protein sequence ID" value="KAK5785373.1"/>
    <property type="molecule type" value="Genomic_DNA"/>
</dbReference>
<dbReference type="Proteomes" id="UP001358586">
    <property type="component" value="Chromosome 11"/>
</dbReference>
<evidence type="ECO:0000313" key="3">
    <source>
        <dbReference type="Proteomes" id="UP001358586"/>
    </source>
</evidence>
<sequence length="57" mass="6707">MDCRWTGTQSLGPFILLIGEWYATSFWVLFRTILTEVGSRWAGYETHFRSRMMILSS</sequence>
<gene>
    <name evidence="2" type="ORF">PVK06_039955</name>
</gene>
<evidence type="ECO:0000313" key="2">
    <source>
        <dbReference type="EMBL" id="KAK5785373.1"/>
    </source>
</evidence>
<name>A0ABR0N469_GOSAR</name>
<keyword evidence="1" id="KW-1133">Transmembrane helix</keyword>
<proteinExistence type="predicted"/>